<keyword evidence="1" id="KW-1133">Transmembrane helix</keyword>
<evidence type="ECO:0000313" key="4">
    <source>
        <dbReference type="Proteomes" id="UP000199321"/>
    </source>
</evidence>
<accession>A0A1G7H2J6</accession>
<gene>
    <name evidence="3" type="ORF">SAMN05421855_103490</name>
</gene>
<dbReference type="PANTHER" id="PTHR39430:SF1">
    <property type="entry name" value="PROTEASE"/>
    <property type="match status" value="1"/>
</dbReference>
<keyword evidence="1" id="KW-0812">Transmembrane</keyword>
<feature type="transmembrane region" description="Helical" evidence="1">
    <location>
        <begin position="121"/>
        <end position="142"/>
    </location>
</feature>
<feature type="transmembrane region" description="Helical" evidence="1">
    <location>
        <begin position="12"/>
        <end position="32"/>
    </location>
</feature>
<feature type="transmembrane region" description="Helical" evidence="1">
    <location>
        <begin position="179"/>
        <end position="195"/>
    </location>
</feature>
<evidence type="ECO:0000259" key="2">
    <source>
        <dbReference type="Pfam" id="PF02517"/>
    </source>
</evidence>
<keyword evidence="1" id="KW-0472">Membrane</keyword>
<dbReference type="AlphaFoldDB" id="A0A1G7H2J6"/>
<organism evidence="3 4">
    <name type="scientific">Ulvibacter litoralis</name>
    <dbReference type="NCBI Taxonomy" id="227084"/>
    <lineage>
        <taxon>Bacteria</taxon>
        <taxon>Pseudomonadati</taxon>
        <taxon>Bacteroidota</taxon>
        <taxon>Flavobacteriia</taxon>
        <taxon>Flavobacteriales</taxon>
        <taxon>Flavobacteriaceae</taxon>
        <taxon>Ulvibacter</taxon>
    </lineage>
</organism>
<keyword evidence="4" id="KW-1185">Reference proteome</keyword>
<evidence type="ECO:0000313" key="3">
    <source>
        <dbReference type="EMBL" id="SDE94646.1"/>
    </source>
</evidence>
<dbReference type="GO" id="GO:0080120">
    <property type="term" value="P:CAAX-box protein maturation"/>
    <property type="evidence" value="ECO:0007669"/>
    <property type="project" value="UniProtKB-ARBA"/>
</dbReference>
<feature type="transmembrane region" description="Helical" evidence="1">
    <location>
        <begin position="154"/>
        <end position="173"/>
    </location>
</feature>
<dbReference type="GO" id="GO:0004175">
    <property type="term" value="F:endopeptidase activity"/>
    <property type="evidence" value="ECO:0007669"/>
    <property type="project" value="UniProtKB-ARBA"/>
</dbReference>
<dbReference type="EMBL" id="FNBA01000003">
    <property type="protein sequence ID" value="SDE94646.1"/>
    <property type="molecule type" value="Genomic_DNA"/>
</dbReference>
<feature type="transmembrane region" description="Helical" evidence="1">
    <location>
        <begin position="254"/>
        <end position="272"/>
    </location>
</feature>
<protein>
    <recommendedName>
        <fullName evidence="2">CAAX prenyl protease 2/Lysostaphin resistance protein A-like domain-containing protein</fullName>
    </recommendedName>
</protein>
<reference evidence="3 4" key="1">
    <citation type="submission" date="2016-10" db="EMBL/GenBank/DDBJ databases">
        <authorList>
            <person name="de Groot N.N."/>
        </authorList>
    </citation>
    <scope>NUCLEOTIDE SEQUENCE [LARGE SCALE GENOMIC DNA]</scope>
    <source>
        <strain evidence="3 4">DSM 16195</strain>
    </source>
</reference>
<feature type="transmembrane region" description="Helical" evidence="1">
    <location>
        <begin position="84"/>
        <end position="109"/>
    </location>
</feature>
<dbReference type="Pfam" id="PF02517">
    <property type="entry name" value="Rce1-like"/>
    <property type="match status" value="1"/>
</dbReference>
<proteinExistence type="predicted"/>
<feature type="transmembrane region" description="Helical" evidence="1">
    <location>
        <begin position="52"/>
        <end position="72"/>
    </location>
</feature>
<dbReference type="Proteomes" id="UP000199321">
    <property type="component" value="Unassembled WGS sequence"/>
</dbReference>
<name>A0A1G7H2J6_9FLAO</name>
<feature type="transmembrane region" description="Helical" evidence="1">
    <location>
        <begin position="202"/>
        <end position="219"/>
    </location>
</feature>
<dbReference type="PANTHER" id="PTHR39430">
    <property type="entry name" value="MEMBRANE-ASSOCIATED PROTEASE-RELATED"/>
    <property type="match status" value="1"/>
</dbReference>
<evidence type="ECO:0000256" key="1">
    <source>
        <dbReference type="SAM" id="Phobius"/>
    </source>
</evidence>
<sequence>MNRTLKRVIAFPISKIILGIGICLLILIGFQNYVSKPLFYFLIDSKPLADTIINYTSVAVLLFTYYYLFSFYEKRHIYELSNKNIIKVLFGSFMLGFSILSFVILILYFLGYYKVIQFSGFSYFLAPFSFLVIAALIEEILFRAILYRILENWIGTYIALIILSILFELPHIFNDNVTALSVILGLLFGFAHGIMYTYTKRIWLPFAFHLGWNFAQPFYGSNLSGLEDVGSILIAEFNGPELITGSIYGIEDSILSIFLLLIICIIFLRLSIKKNKIVKTSYQKTQ</sequence>
<feature type="domain" description="CAAX prenyl protease 2/Lysostaphin resistance protein A-like" evidence="2">
    <location>
        <begin position="124"/>
        <end position="214"/>
    </location>
</feature>
<dbReference type="RefSeq" id="WP_093144631.1">
    <property type="nucleotide sequence ID" value="NZ_BMWO01000005.1"/>
</dbReference>
<dbReference type="InterPro" id="IPR003675">
    <property type="entry name" value="Rce1/LyrA-like_dom"/>
</dbReference>
<dbReference type="OrthoDB" id="324900at2"/>